<reference evidence="5 6" key="1">
    <citation type="submission" date="2020-08" db="EMBL/GenBank/DDBJ databases">
        <title>Sequencing the genomes of 1000 actinobacteria strains.</title>
        <authorList>
            <person name="Klenk H.-P."/>
        </authorList>
    </citation>
    <scope>NUCLEOTIDE SEQUENCE [LARGE SCALE GENOMIC DNA]</scope>
    <source>
        <strain evidence="5 6">DSM 45886</strain>
    </source>
</reference>
<dbReference type="FunFam" id="3.40.50.300:FF:000011">
    <property type="entry name" value="Putative ABC transporter ATP-binding component"/>
    <property type="match status" value="1"/>
</dbReference>
<evidence type="ECO:0000256" key="3">
    <source>
        <dbReference type="SAM" id="Coils"/>
    </source>
</evidence>
<feature type="coiled-coil region" evidence="3">
    <location>
        <begin position="88"/>
        <end position="115"/>
    </location>
</feature>
<evidence type="ECO:0000256" key="1">
    <source>
        <dbReference type="ARBA" id="ARBA00022741"/>
    </source>
</evidence>
<dbReference type="NCBIfam" id="NF000355">
    <property type="entry name" value="ribo_prot_ABC_F"/>
    <property type="match status" value="1"/>
</dbReference>
<evidence type="ECO:0000256" key="2">
    <source>
        <dbReference type="ARBA" id="ARBA00022840"/>
    </source>
</evidence>
<dbReference type="GO" id="GO:0016887">
    <property type="term" value="F:ATP hydrolysis activity"/>
    <property type="evidence" value="ECO:0007669"/>
    <property type="project" value="InterPro"/>
</dbReference>
<keyword evidence="2 5" id="KW-0067">ATP-binding</keyword>
<dbReference type="Gene3D" id="3.40.50.300">
    <property type="entry name" value="P-loop containing nucleotide triphosphate hydrolases"/>
    <property type="match status" value="2"/>
</dbReference>
<comment type="caution">
    <text evidence="5">The sequence shown here is derived from an EMBL/GenBank/DDBJ whole genome shotgun (WGS) entry which is preliminary data.</text>
</comment>
<dbReference type="AlphaFoldDB" id="A0A7W7STV2"/>
<feature type="domain" description="ABC transporter" evidence="4">
    <location>
        <begin position="5"/>
        <end position="259"/>
    </location>
</feature>
<keyword evidence="3" id="KW-0175">Coiled coil</keyword>
<name>A0A7W7STV2_9ACTN</name>
<dbReference type="Pfam" id="PF00005">
    <property type="entry name" value="ABC_tran"/>
    <property type="match status" value="2"/>
</dbReference>
<accession>A0A7W7STV2</accession>
<dbReference type="Proteomes" id="UP000578819">
    <property type="component" value="Unassembled WGS sequence"/>
</dbReference>
<dbReference type="PANTHER" id="PTHR42855">
    <property type="entry name" value="ABC TRANSPORTER ATP-BINDING SUBUNIT"/>
    <property type="match status" value="1"/>
</dbReference>
<gene>
    <name evidence="5" type="ORF">FHR38_003955</name>
</gene>
<dbReference type="SUPFAM" id="SSF52540">
    <property type="entry name" value="P-loop containing nucleoside triphosphate hydrolases"/>
    <property type="match status" value="2"/>
</dbReference>
<dbReference type="InterPro" id="IPR017871">
    <property type="entry name" value="ABC_transporter-like_CS"/>
</dbReference>
<dbReference type="GO" id="GO:0005524">
    <property type="term" value="F:ATP binding"/>
    <property type="evidence" value="ECO:0007669"/>
    <property type="project" value="UniProtKB-KW"/>
</dbReference>
<evidence type="ECO:0000259" key="4">
    <source>
        <dbReference type="PROSITE" id="PS50893"/>
    </source>
</evidence>
<keyword evidence="1" id="KW-0547">Nucleotide-binding</keyword>
<dbReference type="SMART" id="SM00382">
    <property type="entry name" value="AAA"/>
    <property type="match status" value="2"/>
</dbReference>
<dbReference type="RefSeq" id="WP_221449088.1">
    <property type="nucleotide sequence ID" value="NZ_JACHJW010000001.1"/>
</dbReference>
<evidence type="ECO:0000313" key="5">
    <source>
        <dbReference type="EMBL" id="MBB4960222.1"/>
    </source>
</evidence>
<dbReference type="InterPro" id="IPR051309">
    <property type="entry name" value="ABCF_ATPase"/>
</dbReference>
<dbReference type="InterPro" id="IPR003593">
    <property type="entry name" value="AAA+_ATPase"/>
</dbReference>
<dbReference type="PROSITE" id="PS00211">
    <property type="entry name" value="ABC_TRANSPORTER_1"/>
    <property type="match status" value="1"/>
</dbReference>
<dbReference type="PANTHER" id="PTHR42855:SF2">
    <property type="entry name" value="DRUG RESISTANCE ABC TRANSPORTER,ATP-BINDING PROTEIN"/>
    <property type="match status" value="1"/>
</dbReference>
<protein>
    <submittedName>
        <fullName evidence="5">Macrolide transport system ATP-binding/permease protein</fullName>
    </submittedName>
</protein>
<keyword evidence="6" id="KW-1185">Reference proteome</keyword>
<sequence>MATQLALHDVTMSYGERLVLDRISLTVAPGEHVGIVGENGSGKSTLLRLIAEVEAPENGQITVTADGGIGHLTQTLDLPEEHTVGQAIDGALAELRTLERRLRELEADLATTDLAAAERLSAYGELLSAYEARGGYEADARVDKALHGLGLAHIGRDRRLGSLSGGEQARLALACLLAADPEVLLLDEPTNHLDGSALTWLEERLRAHRGTVVVVSHDRVLLDRVATAIVEVADGAVSRYGNGYDGYLTEKAAARARWKQAYLDWQAEIRRLADFATTTAHRVAPDRPMKDRNKLAYDRDKGRVQSSISSRVRNAQERLRRLTEEPVPVPPEPLRFAGRLAGGDTGGPLVELTAVQVADRLAIDTLSVAGGERLLVHGPNGAGKTTLLRVLAGELAPEHGTVRRHGRIGYLPQESPVHRPRQSVLAAFAEGRPGDIEEHRDRLLAFGLFAPDTLRVPVGALSIGQRRRLALARLLDSETDLLLLDEPTNHLSLTLVEELEEALADYPGALVVVSHDRAFRHRFVGEQVELRDGRLVRQDTTA</sequence>
<dbReference type="CDD" id="cd03221">
    <property type="entry name" value="ABCF_EF-3"/>
    <property type="match status" value="1"/>
</dbReference>
<dbReference type="InterPro" id="IPR003439">
    <property type="entry name" value="ABC_transporter-like_ATP-bd"/>
</dbReference>
<proteinExistence type="predicted"/>
<dbReference type="EMBL" id="JACHJW010000001">
    <property type="protein sequence ID" value="MBB4960222.1"/>
    <property type="molecule type" value="Genomic_DNA"/>
</dbReference>
<dbReference type="InterPro" id="IPR027417">
    <property type="entry name" value="P-loop_NTPase"/>
</dbReference>
<evidence type="ECO:0000313" key="6">
    <source>
        <dbReference type="Proteomes" id="UP000578819"/>
    </source>
</evidence>
<dbReference type="PROSITE" id="PS50893">
    <property type="entry name" value="ABC_TRANSPORTER_2"/>
    <property type="match status" value="2"/>
</dbReference>
<feature type="domain" description="ABC transporter" evidence="4">
    <location>
        <begin position="334"/>
        <end position="542"/>
    </location>
</feature>
<organism evidence="5 6">
    <name type="scientific">Micromonospora polyrhachis</name>
    <dbReference type="NCBI Taxonomy" id="1282883"/>
    <lineage>
        <taxon>Bacteria</taxon>
        <taxon>Bacillati</taxon>
        <taxon>Actinomycetota</taxon>
        <taxon>Actinomycetes</taxon>
        <taxon>Micromonosporales</taxon>
        <taxon>Micromonosporaceae</taxon>
        <taxon>Micromonospora</taxon>
    </lineage>
</organism>